<evidence type="ECO:0000259" key="11">
    <source>
        <dbReference type="PROSITE" id="PS51371"/>
    </source>
</evidence>
<evidence type="ECO:0000256" key="5">
    <source>
        <dbReference type="ARBA" id="ARBA00022989"/>
    </source>
</evidence>
<feature type="transmembrane region" description="Helical" evidence="10">
    <location>
        <begin position="61"/>
        <end position="88"/>
    </location>
</feature>
<dbReference type="AlphaFoldDB" id="A0A1V4SYF4"/>
<feature type="domain" description="CNNM transmembrane" evidence="12">
    <location>
        <begin position="1"/>
        <end position="192"/>
    </location>
</feature>
<dbReference type="Gene3D" id="3.30.465.10">
    <property type="match status" value="1"/>
</dbReference>
<feature type="transmembrane region" description="Helical" evidence="10">
    <location>
        <begin position="6"/>
        <end position="32"/>
    </location>
</feature>
<dbReference type="SMART" id="SM01091">
    <property type="entry name" value="CorC_HlyC"/>
    <property type="match status" value="1"/>
</dbReference>
<evidence type="ECO:0000256" key="9">
    <source>
        <dbReference type="PROSITE-ProRule" id="PRU01193"/>
    </source>
</evidence>
<accession>A0A1V4SYF4</accession>
<dbReference type="Proteomes" id="UP000191448">
    <property type="component" value="Unassembled WGS sequence"/>
</dbReference>
<gene>
    <name evidence="13" type="primary">tlyC</name>
    <name evidence="13" type="ORF">CLTHE_04090</name>
</gene>
<dbReference type="FunFam" id="3.10.580.10:FF:000002">
    <property type="entry name" value="Magnesium/cobalt efflux protein CorC"/>
    <property type="match status" value="1"/>
</dbReference>
<keyword evidence="7 9" id="KW-0472">Membrane</keyword>
<dbReference type="OrthoDB" id="9798188at2"/>
<dbReference type="InterPro" id="IPR005170">
    <property type="entry name" value="Transptr-assoc_dom"/>
</dbReference>
<comment type="subcellular location">
    <subcellularLocation>
        <location evidence="1">Membrane</location>
        <topology evidence="1">Multi-pass membrane protein</topology>
    </subcellularLocation>
</comment>
<dbReference type="Pfam" id="PF00571">
    <property type="entry name" value="CBS"/>
    <property type="match status" value="2"/>
</dbReference>
<evidence type="ECO:0000256" key="2">
    <source>
        <dbReference type="ARBA" id="ARBA00006337"/>
    </source>
</evidence>
<dbReference type="CDD" id="cd04590">
    <property type="entry name" value="CBS_pair_CorC_HlyC_assoc"/>
    <property type="match status" value="1"/>
</dbReference>
<evidence type="ECO:0000256" key="3">
    <source>
        <dbReference type="ARBA" id="ARBA00022692"/>
    </source>
</evidence>
<evidence type="ECO:0000313" key="13">
    <source>
        <dbReference type="EMBL" id="OPX49929.1"/>
    </source>
</evidence>
<dbReference type="InterPro" id="IPR036318">
    <property type="entry name" value="FAD-bd_PCMH-like_sf"/>
</dbReference>
<dbReference type="GO" id="GO:0050660">
    <property type="term" value="F:flavin adenine dinucleotide binding"/>
    <property type="evidence" value="ECO:0007669"/>
    <property type="project" value="InterPro"/>
</dbReference>
<proteinExistence type="inferred from homology"/>
<evidence type="ECO:0000259" key="12">
    <source>
        <dbReference type="PROSITE" id="PS51846"/>
    </source>
</evidence>
<keyword evidence="6 8" id="KW-0129">CBS domain</keyword>
<protein>
    <submittedName>
        <fullName evidence="13">Hemolysin C</fullName>
    </submittedName>
</protein>
<dbReference type="SMART" id="SM00116">
    <property type="entry name" value="CBS"/>
    <property type="match status" value="2"/>
</dbReference>
<feature type="domain" description="CBS" evidence="11">
    <location>
        <begin position="211"/>
        <end position="272"/>
    </location>
</feature>
<keyword evidence="3 9" id="KW-0812">Transmembrane</keyword>
<comment type="similarity">
    <text evidence="2">Belongs to the UPF0053 family.</text>
</comment>
<evidence type="ECO:0000256" key="8">
    <source>
        <dbReference type="PROSITE-ProRule" id="PRU00703"/>
    </source>
</evidence>
<keyword evidence="5 9" id="KW-1133">Transmembrane helix</keyword>
<feature type="transmembrane region" description="Helical" evidence="10">
    <location>
        <begin position="94"/>
        <end position="113"/>
    </location>
</feature>
<evidence type="ECO:0000256" key="1">
    <source>
        <dbReference type="ARBA" id="ARBA00004141"/>
    </source>
</evidence>
<evidence type="ECO:0000313" key="14">
    <source>
        <dbReference type="Proteomes" id="UP000191448"/>
    </source>
</evidence>
<dbReference type="InterPro" id="IPR016169">
    <property type="entry name" value="FAD-bd_PCMH_sub2"/>
</dbReference>
<dbReference type="SUPFAM" id="SSF56176">
    <property type="entry name" value="FAD-binding/transporter-associated domain-like"/>
    <property type="match status" value="1"/>
</dbReference>
<dbReference type="InterPro" id="IPR000644">
    <property type="entry name" value="CBS_dom"/>
</dbReference>
<keyword evidence="4" id="KW-0677">Repeat</keyword>
<organism evidence="13 14">
    <name type="scientific">Clostridium thermobutyricum DSM 4928</name>
    <dbReference type="NCBI Taxonomy" id="1121339"/>
    <lineage>
        <taxon>Bacteria</taxon>
        <taxon>Bacillati</taxon>
        <taxon>Bacillota</taxon>
        <taxon>Clostridia</taxon>
        <taxon>Eubacteriales</taxon>
        <taxon>Clostridiaceae</taxon>
        <taxon>Clostridium</taxon>
    </lineage>
</organism>
<dbReference type="Pfam" id="PF01595">
    <property type="entry name" value="CNNM"/>
    <property type="match status" value="1"/>
</dbReference>
<dbReference type="RefSeq" id="WP_080021776.1">
    <property type="nucleotide sequence ID" value="NZ_LTAY01000020.1"/>
</dbReference>
<name>A0A1V4SYF4_9CLOT</name>
<dbReference type="PROSITE" id="PS51371">
    <property type="entry name" value="CBS"/>
    <property type="match status" value="2"/>
</dbReference>
<dbReference type="Pfam" id="PF03471">
    <property type="entry name" value="CorC_HlyC"/>
    <property type="match status" value="1"/>
</dbReference>
<dbReference type="InterPro" id="IPR002550">
    <property type="entry name" value="CNNM"/>
</dbReference>
<reference evidence="13 14" key="1">
    <citation type="submission" date="2016-02" db="EMBL/GenBank/DDBJ databases">
        <title>Genome sequence of Clostridium thermobutyricum DSM 4928.</title>
        <authorList>
            <person name="Poehlein A."/>
            <person name="Daniel R."/>
        </authorList>
    </citation>
    <scope>NUCLEOTIDE SEQUENCE [LARGE SCALE GENOMIC DNA]</scope>
    <source>
        <strain evidence="13 14">DSM 4928</strain>
    </source>
</reference>
<feature type="domain" description="CBS" evidence="11">
    <location>
        <begin position="275"/>
        <end position="332"/>
    </location>
</feature>
<feature type="transmembrane region" description="Helical" evidence="10">
    <location>
        <begin position="134"/>
        <end position="156"/>
    </location>
</feature>
<evidence type="ECO:0000256" key="4">
    <source>
        <dbReference type="ARBA" id="ARBA00022737"/>
    </source>
</evidence>
<dbReference type="PANTHER" id="PTHR22777:SF17">
    <property type="entry name" value="UPF0053 PROTEIN SLL0260"/>
    <property type="match status" value="1"/>
</dbReference>
<dbReference type="InterPro" id="IPR046342">
    <property type="entry name" value="CBS_dom_sf"/>
</dbReference>
<dbReference type="PROSITE" id="PS51846">
    <property type="entry name" value="CNNM"/>
    <property type="match status" value="1"/>
</dbReference>
<evidence type="ECO:0000256" key="10">
    <source>
        <dbReference type="SAM" id="Phobius"/>
    </source>
</evidence>
<dbReference type="PANTHER" id="PTHR22777">
    <property type="entry name" value="HEMOLYSIN-RELATED"/>
    <property type="match status" value="1"/>
</dbReference>
<comment type="caution">
    <text evidence="13">The sequence shown here is derived from an EMBL/GenBank/DDBJ whole genome shotgun (WGS) entry which is preliminary data.</text>
</comment>
<dbReference type="EMBL" id="LTAY01000020">
    <property type="protein sequence ID" value="OPX49929.1"/>
    <property type="molecule type" value="Genomic_DNA"/>
</dbReference>
<evidence type="ECO:0000256" key="6">
    <source>
        <dbReference type="ARBA" id="ARBA00023122"/>
    </source>
</evidence>
<sequence length="417" mass="46657">MDSSYTGQIVLLIVLLILSGFFSMSETALMALSKIRIRHLVEEGVKGAKLVEKLTENPNKLLGGILIGNNIVNIGASSIATSLAVRIFGADSDIAIAISTGVMTVLVLIFGEITPKSIAKQKSEQVALKVSKPIQFCVGVFKPFVIIFTTISSIFIKILGADPKATEPFITEEELKTMVGVSEEEGVLEDVEKEMIFNVFDFADSQVKDVMIQRVDVTAIDINDDYKEILRVIKEEQFSRIPVYDDSIDNIIGVLNVKDLIIAGERKGEFKVKDYMREAFFTFEFKKITELFNEMKKTRNHLAIVLDEYGGTVGIVTIEDLIEEIVGDIEDEYDQERDMIEVIKEDEYIVDGSSRLDDVSELIGVNMESEEFDSVGGLIIGALGRIPEDKEEVIIDRIKFIVEEVDKNRIKKVRIYT</sequence>
<dbReference type="GO" id="GO:0005886">
    <property type="term" value="C:plasma membrane"/>
    <property type="evidence" value="ECO:0007669"/>
    <property type="project" value="TreeGrafter"/>
</dbReference>
<dbReference type="SUPFAM" id="SSF54631">
    <property type="entry name" value="CBS-domain pair"/>
    <property type="match status" value="1"/>
</dbReference>
<dbReference type="InterPro" id="IPR044751">
    <property type="entry name" value="Ion_transp-like_CBS"/>
</dbReference>
<dbReference type="Gene3D" id="3.10.580.10">
    <property type="entry name" value="CBS-domain"/>
    <property type="match status" value="1"/>
</dbReference>
<evidence type="ECO:0000256" key="7">
    <source>
        <dbReference type="ARBA" id="ARBA00023136"/>
    </source>
</evidence>